<protein>
    <recommendedName>
        <fullName evidence="2">Polymerase/histidinol phosphatase N-terminal domain-containing protein</fullName>
    </recommendedName>
</protein>
<dbReference type="InterPro" id="IPR016195">
    <property type="entry name" value="Pol/histidinol_Pase-like"/>
</dbReference>
<dbReference type="GO" id="GO:0035312">
    <property type="term" value="F:5'-3' DNA exonuclease activity"/>
    <property type="evidence" value="ECO:0007669"/>
    <property type="project" value="TreeGrafter"/>
</dbReference>
<dbReference type="RefSeq" id="WP_119348978.1">
    <property type="nucleotide sequence ID" value="NZ_QWET01000003.1"/>
</dbReference>
<evidence type="ECO:0000313" key="4">
    <source>
        <dbReference type="Proteomes" id="UP000266441"/>
    </source>
</evidence>
<dbReference type="SUPFAM" id="SSF89550">
    <property type="entry name" value="PHP domain-like"/>
    <property type="match status" value="1"/>
</dbReference>
<dbReference type="EMBL" id="QWET01000003">
    <property type="protein sequence ID" value="RIH66391.1"/>
    <property type="molecule type" value="Genomic_DNA"/>
</dbReference>
<keyword evidence="1" id="KW-1133">Transmembrane helix</keyword>
<dbReference type="SMART" id="SM00481">
    <property type="entry name" value="POLIIIAc"/>
    <property type="match status" value="1"/>
</dbReference>
<dbReference type="GO" id="GO:0004534">
    <property type="term" value="F:5'-3' RNA exonuclease activity"/>
    <property type="evidence" value="ECO:0007669"/>
    <property type="project" value="TreeGrafter"/>
</dbReference>
<comment type="caution">
    <text evidence="3">The sequence shown here is derived from an EMBL/GenBank/DDBJ whole genome shotgun (WGS) entry which is preliminary data.</text>
</comment>
<gene>
    <name evidence="3" type="ORF">D1164_05660</name>
</gene>
<dbReference type="AlphaFoldDB" id="A0A399D6P5"/>
<feature type="domain" description="Polymerase/histidinol phosphatase N-terminal" evidence="2">
    <location>
        <begin position="53"/>
        <end position="162"/>
    </location>
</feature>
<dbReference type="Proteomes" id="UP000266441">
    <property type="component" value="Unassembled WGS sequence"/>
</dbReference>
<name>A0A399D6P5_9BACT</name>
<dbReference type="PANTHER" id="PTHR42924:SF11">
    <property type="entry name" value="POLYMERASE_HISTIDINOL PHOSPHATASE N-TERMINAL DOMAIN-CONTAINING PROTEIN"/>
    <property type="match status" value="1"/>
</dbReference>
<keyword evidence="1" id="KW-0812">Transmembrane</keyword>
<dbReference type="Gene3D" id="3.20.20.140">
    <property type="entry name" value="Metal-dependent hydrolases"/>
    <property type="match status" value="1"/>
</dbReference>
<evidence type="ECO:0000313" key="3">
    <source>
        <dbReference type="EMBL" id="RIH66391.1"/>
    </source>
</evidence>
<keyword evidence="1" id="KW-0472">Membrane</keyword>
<organism evidence="3 4">
    <name type="scientific">Mariniphaga sediminis</name>
    <dbReference type="NCBI Taxonomy" id="1628158"/>
    <lineage>
        <taxon>Bacteria</taxon>
        <taxon>Pseudomonadati</taxon>
        <taxon>Bacteroidota</taxon>
        <taxon>Bacteroidia</taxon>
        <taxon>Marinilabiliales</taxon>
        <taxon>Prolixibacteraceae</taxon>
        <taxon>Mariniphaga</taxon>
    </lineage>
</organism>
<dbReference type="InterPro" id="IPR052018">
    <property type="entry name" value="PHP_domain"/>
</dbReference>
<proteinExistence type="predicted"/>
<dbReference type="PANTHER" id="PTHR42924">
    <property type="entry name" value="EXONUCLEASE"/>
    <property type="match status" value="1"/>
</dbReference>
<reference evidence="3 4" key="1">
    <citation type="journal article" date="2015" name="Int. J. Syst. Evol. Microbiol.">
        <title>Mariniphaga sediminis sp. nov., isolated from coastal sediment.</title>
        <authorList>
            <person name="Wang F.Q."/>
            <person name="Shen Q.Y."/>
            <person name="Chen G.J."/>
            <person name="Du Z.J."/>
        </authorList>
    </citation>
    <scope>NUCLEOTIDE SEQUENCE [LARGE SCALE GENOMIC DNA]</scope>
    <source>
        <strain evidence="3 4">SY21</strain>
    </source>
</reference>
<sequence length="441" mass="49784">MDKKVVRSVSSGRNSVPANKKNRGYFYLVFLSVIIIGLAAGSCKNSEPNWLRGNMHTHTFWSDGDEFPESVARWYKENGYDFLAMTDHNTILAGERWKNFPEDHATLHKYVEEYGTEWVEMHSHEEEGTQRVRLKTLEEFQSMYEEPGKFLLVMGNEISNPHSVHLLGFHQDRVIPAIQGTVNEREEMIRRTVENMKAYREETGINAHPALAHPNFRWAITAEMMLNVPELRFFEVFNGHPMVNNTGDESRASTDRIWDIVLANRLISGDGELLYGLATDDAHNYHGGGAGPGRGWVMVRSEELSPEAILDAIDKGDFYASTGVKLKDIQFNGKNLKIKIEPQEGIEFTTEFIGTQKGVDTTGKPTLDAEGNEIENTTMTYSGEIGKVLASSQSLTPSYRFTGDELYVRIRITSSADHIDPNTGKLLGKQRAWVQPHVQTN</sequence>
<evidence type="ECO:0000259" key="2">
    <source>
        <dbReference type="SMART" id="SM00481"/>
    </source>
</evidence>
<evidence type="ECO:0000256" key="1">
    <source>
        <dbReference type="SAM" id="Phobius"/>
    </source>
</evidence>
<accession>A0A399D6P5</accession>
<dbReference type="InterPro" id="IPR003141">
    <property type="entry name" value="Pol/His_phosphatase_N"/>
</dbReference>
<feature type="transmembrane region" description="Helical" evidence="1">
    <location>
        <begin position="24"/>
        <end position="42"/>
    </location>
</feature>
<dbReference type="OrthoDB" id="9794455at2"/>
<keyword evidence="4" id="KW-1185">Reference proteome</keyword>